<evidence type="ECO:0000256" key="1">
    <source>
        <dbReference type="SAM" id="MobiDB-lite"/>
    </source>
</evidence>
<reference evidence="2" key="2">
    <citation type="submission" date="2022-06" db="UniProtKB">
        <authorList>
            <consortium name="EnsemblMetazoa"/>
        </authorList>
    </citation>
    <scope>IDENTIFICATION</scope>
</reference>
<feature type="region of interest" description="Disordered" evidence="1">
    <location>
        <begin position="665"/>
        <end position="688"/>
    </location>
</feature>
<feature type="compositionally biased region" description="Polar residues" evidence="1">
    <location>
        <begin position="68"/>
        <end position="91"/>
    </location>
</feature>
<dbReference type="KEGG" id="api:100573411"/>
<organism evidence="2 3">
    <name type="scientific">Acyrthosiphon pisum</name>
    <name type="common">Pea aphid</name>
    <dbReference type="NCBI Taxonomy" id="7029"/>
    <lineage>
        <taxon>Eukaryota</taxon>
        <taxon>Metazoa</taxon>
        <taxon>Ecdysozoa</taxon>
        <taxon>Arthropoda</taxon>
        <taxon>Hexapoda</taxon>
        <taxon>Insecta</taxon>
        <taxon>Pterygota</taxon>
        <taxon>Neoptera</taxon>
        <taxon>Paraneoptera</taxon>
        <taxon>Hemiptera</taxon>
        <taxon>Sternorrhyncha</taxon>
        <taxon>Aphidomorpha</taxon>
        <taxon>Aphidoidea</taxon>
        <taxon>Aphididae</taxon>
        <taxon>Macrosiphini</taxon>
        <taxon>Acyrthosiphon</taxon>
    </lineage>
</organism>
<feature type="compositionally biased region" description="Polar residues" evidence="1">
    <location>
        <begin position="1"/>
        <end position="15"/>
    </location>
</feature>
<accession>A0A8R2A9G0</accession>
<proteinExistence type="predicted"/>
<dbReference type="CDD" id="cd06847">
    <property type="entry name" value="HFD_SUPT7L"/>
    <property type="match status" value="1"/>
</dbReference>
<feature type="compositionally biased region" description="Basic and acidic residues" evidence="1">
    <location>
        <begin position="21"/>
        <end position="34"/>
    </location>
</feature>
<evidence type="ECO:0000313" key="2">
    <source>
        <dbReference type="EnsemblMetazoa" id="XP_003241701.1"/>
    </source>
</evidence>
<feature type="compositionally biased region" description="Acidic residues" evidence="1">
    <location>
        <begin position="670"/>
        <end position="680"/>
    </location>
</feature>
<feature type="region of interest" description="Disordered" evidence="1">
    <location>
        <begin position="1"/>
        <end position="34"/>
    </location>
</feature>
<protein>
    <recommendedName>
        <fullName evidence="4">Bromodomain associated domain-containing protein</fullName>
    </recommendedName>
</protein>
<reference evidence="3" key="1">
    <citation type="submission" date="2010-06" db="EMBL/GenBank/DDBJ databases">
        <authorList>
            <person name="Jiang H."/>
            <person name="Abraham K."/>
            <person name="Ali S."/>
            <person name="Alsbrooks S.L."/>
            <person name="Anim B.N."/>
            <person name="Anosike U.S."/>
            <person name="Attaway T."/>
            <person name="Bandaranaike D.P."/>
            <person name="Battles P.K."/>
            <person name="Bell S.N."/>
            <person name="Bell A.V."/>
            <person name="Beltran B."/>
            <person name="Bickham C."/>
            <person name="Bustamante Y."/>
            <person name="Caleb T."/>
            <person name="Canada A."/>
            <person name="Cardenas V."/>
            <person name="Carter K."/>
            <person name="Chacko J."/>
            <person name="Chandrabose M.N."/>
            <person name="Chavez D."/>
            <person name="Chavez A."/>
            <person name="Chen L."/>
            <person name="Chu H.-S."/>
            <person name="Claassen K.J."/>
            <person name="Cockrell R."/>
            <person name="Collins M."/>
            <person name="Cooper J.A."/>
            <person name="Cree A."/>
            <person name="Curry S.M."/>
            <person name="Da Y."/>
            <person name="Dao M.D."/>
            <person name="Das B."/>
            <person name="Davila M.-L."/>
            <person name="Davy-Carroll L."/>
            <person name="Denson S."/>
            <person name="Dinh H."/>
            <person name="Ebong V.E."/>
            <person name="Edwards J.R."/>
            <person name="Egan A."/>
            <person name="El-Daye J."/>
            <person name="Escobedo L."/>
            <person name="Fernandez S."/>
            <person name="Fernando P.R."/>
            <person name="Flagg N."/>
            <person name="Forbes L.D."/>
            <person name="Fowler R.G."/>
            <person name="Fu Q."/>
            <person name="Gabisi R.A."/>
            <person name="Ganer J."/>
            <person name="Garbino Pronczuk A."/>
            <person name="Garcia R.M."/>
            <person name="Garner T."/>
            <person name="Garrett T.E."/>
            <person name="Gonzalez D.A."/>
            <person name="Hamid H."/>
            <person name="Hawkins E.S."/>
            <person name="Hirani K."/>
            <person name="Hogues M.E."/>
            <person name="Hollins B."/>
            <person name="Hsiao C.-H."/>
            <person name="Jabil R."/>
            <person name="James M.L."/>
            <person name="Jhangiani S.N."/>
            <person name="Johnson B."/>
            <person name="Johnson Q."/>
            <person name="Joshi V."/>
            <person name="Kalu J.B."/>
            <person name="Kam C."/>
            <person name="Kashfia A."/>
            <person name="Keebler J."/>
            <person name="Kisamo H."/>
            <person name="Kovar C.L."/>
            <person name="Lago L.A."/>
            <person name="Lai C.-Y."/>
            <person name="Laidlaw J."/>
            <person name="Lara F."/>
            <person name="Le T.-K."/>
            <person name="Lee S.L."/>
            <person name="Legall F.H."/>
            <person name="Lemon S.J."/>
            <person name="Lewis L.R."/>
            <person name="Li B."/>
            <person name="Liu Y."/>
            <person name="Liu Y.-S."/>
            <person name="Lopez J."/>
            <person name="Lozado R.J."/>
            <person name="Lu J."/>
            <person name="Madu R.C."/>
            <person name="Maheshwari M."/>
            <person name="Maheshwari R."/>
            <person name="Malloy K."/>
            <person name="Martinez E."/>
            <person name="Mathew T."/>
            <person name="Mercado I.C."/>
            <person name="Mercado C."/>
            <person name="Meyer B."/>
            <person name="Montgomery K."/>
            <person name="Morgan M.B."/>
            <person name="Munidasa M."/>
            <person name="Nazareth L.V."/>
            <person name="Nelson J."/>
            <person name="Ng B.M."/>
            <person name="Nguyen N.B."/>
            <person name="Nguyen P.Q."/>
            <person name="Nguyen T."/>
            <person name="Obregon M."/>
            <person name="Okwuonu G.O."/>
            <person name="Onwere C.G."/>
            <person name="Orozco G."/>
            <person name="Parra A."/>
            <person name="Patel S."/>
            <person name="Patil S."/>
            <person name="Perez A."/>
            <person name="Perez Y."/>
            <person name="Pham C."/>
            <person name="Primus E.L."/>
            <person name="Pu L.-L."/>
            <person name="Puazo M."/>
            <person name="Qin X."/>
            <person name="Quiroz J.B."/>
            <person name="Reese J."/>
            <person name="Richards S."/>
            <person name="Rives C.M."/>
            <person name="Robberts R."/>
            <person name="Ruiz S.J."/>
            <person name="Ruiz M.J."/>
            <person name="Santibanez J."/>
            <person name="Schneider B.W."/>
            <person name="Sisson I."/>
            <person name="Smith M."/>
            <person name="Sodergren E."/>
            <person name="Song X.-Z."/>
            <person name="Song B.B."/>
            <person name="Summersgill H."/>
            <person name="Thelus R."/>
            <person name="Thornton R.D."/>
            <person name="Trejos Z.Y."/>
            <person name="Usmani K."/>
            <person name="Vattathil S."/>
            <person name="Villasana D."/>
            <person name="Walker D.L."/>
            <person name="Wang S."/>
            <person name="Wang K."/>
            <person name="White C.S."/>
            <person name="Williams A.C."/>
            <person name="Williamson J."/>
            <person name="Wilson K."/>
            <person name="Woghiren I.O."/>
            <person name="Woodworth J.R."/>
            <person name="Worley K.C."/>
            <person name="Wright R.A."/>
            <person name="Wu W."/>
            <person name="Young L."/>
            <person name="Zhang L."/>
            <person name="Zhang J."/>
            <person name="Zhu Y."/>
            <person name="Muzny D.M."/>
            <person name="Weinstock G."/>
            <person name="Gibbs R.A."/>
        </authorList>
    </citation>
    <scope>NUCLEOTIDE SEQUENCE [LARGE SCALE GENOMIC DNA]</scope>
    <source>
        <strain evidence="3">LSR1</strain>
    </source>
</reference>
<feature type="region of interest" description="Disordered" evidence="1">
    <location>
        <begin position="62"/>
        <end position="91"/>
    </location>
</feature>
<dbReference type="RefSeq" id="XP_003241701.1">
    <property type="nucleotide sequence ID" value="XM_003241653.3"/>
</dbReference>
<dbReference type="AlphaFoldDB" id="A0A8R2A9G0"/>
<dbReference type="GeneID" id="100573411"/>
<dbReference type="EnsemblMetazoa" id="XM_003241653.4">
    <property type="protein sequence ID" value="XP_003241701.1"/>
    <property type="gene ID" value="LOC100573411"/>
</dbReference>
<name>A0A8R2A9G0_ACYPI</name>
<sequence>MEQNAMEVVNNNASDEQADVEMEHQYEKDNDCKEEKQGSLVSLNKLTEKCCDTKDVLREINEHDSNENNEYVSSGDVMQSQQSKSDPSCENTSEIEIIPELNDVFGHKLEVEHDFEFVVEQTENFDLSCDETNIISPGFSDSLYTESFYCSLNSTSLSSPSSISHFSCLPGTSNEHSEYGLTNEEDFLFNYLEPISESNEIFETKKDVENFETLSLVKNNHINDTFEKKKLIECDLFQYVLENIKFEDNNEVQNNSECFVGDKIIINPDIMYNIELKLHLKKMQLLAEQVFKTPDDLTILNKCMELKSIPEMKKGRQIITEECSRPFSEDISESNYYNIQHKDWNKIIVNQAAVLSHVGFDFASKDTLYLIRDEAVNYIKRLASIMKKNFDIQSKSSSPSNIDPIQKSLQEMGMKDGVTELIKHYENDVFGKRKRLLKECEHFQSTINQFVKCSLLTPTVKNKYDTQELFVEEESTCKINAIEENVFTDEKASTSTESGHIDYVDAVPVKSAYIKTNTTDVYNRKMYYTKCSNTDIQFNDLLKCSHMISVPSNSSNTKFDSFTNKKSFLSTDNLSKRQTEKSNNLLRNEKLSDVLKSGNNFGATENNINIDMSKIQSTSNFNKTTPNSVKSIGLDQTAFQKIIDEFKGNFKHESVYDNSSKNIRFKNNPDIDDEMNGDYSDDPRCEPE</sequence>
<evidence type="ECO:0000313" key="3">
    <source>
        <dbReference type="Proteomes" id="UP000007819"/>
    </source>
</evidence>
<keyword evidence="3" id="KW-1185">Reference proteome</keyword>
<dbReference type="OrthoDB" id="6600038at2759"/>
<dbReference type="Proteomes" id="UP000007819">
    <property type="component" value="Chromosome X"/>
</dbReference>
<evidence type="ECO:0008006" key="4">
    <source>
        <dbReference type="Google" id="ProtNLM"/>
    </source>
</evidence>